<dbReference type="InterPro" id="IPR029062">
    <property type="entry name" value="Class_I_gatase-like"/>
</dbReference>
<accession>A0A381TWD8</accession>
<dbReference type="Pfam" id="PF01174">
    <property type="entry name" value="SNO"/>
    <property type="match status" value="1"/>
</dbReference>
<name>A0A381TWD8_9ZZZZ</name>
<sequence length="171" mass="19083">MLDVLGIKNILVQYPRELENCDLLIIPGGESTAISKQIERNNFRHPILNFAKTNSVFGTCAGMILLSSSEKATNLKPLSIMDFKVDRNAFGRQVDSFSGNLCLEFDNTDSFKGLFIRAPKISKLGKGIKILATYKKQPVMITNGRHFATTFHPEIGGDCRIHEHIMGKINE</sequence>
<dbReference type="GO" id="GO:0005829">
    <property type="term" value="C:cytosol"/>
    <property type="evidence" value="ECO:0007669"/>
    <property type="project" value="TreeGrafter"/>
</dbReference>
<dbReference type="PIRSF" id="PIRSF005639">
    <property type="entry name" value="Glut_amidoT_SNO"/>
    <property type="match status" value="1"/>
</dbReference>
<dbReference type="AlphaFoldDB" id="A0A381TWD8"/>
<gene>
    <name evidence="2" type="ORF">METZ01_LOCUS72605</name>
</gene>
<dbReference type="PANTHER" id="PTHR31559">
    <property type="entry name" value="PYRIDOXAL 5'-PHOSPHATE SYNTHASE SUBUNIT SNO"/>
    <property type="match status" value="1"/>
</dbReference>
<dbReference type="GO" id="GO:0042823">
    <property type="term" value="P:pyridoxal phosphate biosynthetic process"/>
    <property type="evidence" value="ECO:0007669"/>
    <property type="project" value="InterPro"/>
</dbReference>
<dbReference type="PROSITE" id="PS51273">
    <property type="entry name" value="GATASE_TYPE_1"/>
    <property type="match status" value="1"/>
</dbReference>
<protein>
    <recommendedName>
        <fullName evidence="3">Glutaminase</fullName>
    </recommendedName>
</protein>
<evidence type="ECO:0000256" key="1">
    <source>
        <dbReference type="ARBA" id="ARBA00022962"/>
    </source>
</evidence>
<keyword evidence="1" id="KW-0315">Glutamine amidotransferase</keyword>
<dbReference type="PROSITE" id="PS51130">
    <property type="entry name" value="PDXT_SNO_2"/>
    <property type="match status" value="1"/>
</dbReference>
<dbReference type="NCBIfam" id="TIGR03800">
    <property type="entry name" value="PLP_synth_Pdx2"/>
    <property type="match status" value="1"/>
</dbReference>
<dbReference type="GO" id="GO:0004359">
    <property type="term" value="F:glutaminase activity"/>
    <property type="evidence" value="ECO:0007669"/>
    <property type="project" value="InterPro"/>
</dbReference>
<dbReference type="PANTHER" id="PTHR31559:SF0">
    <property type="entry name" value="PYRIDOXAL 5'-PHOSPHATE SYNTHASE SUBUNIT SNO1-RELATED"/>
    <property type="match status" value="1"/>
</dbReference>
<evidence type="ECO:0000313" key="2">
    <source>
        <dbReference type="EMBL" id="SVA19751.1"/>
    </source>
</evidence>
<dbReference type="GO" id="GO:1903600">
    <property type="term" value="C:glutaminase complex"/>
    <property type="evidence" value="ECO:0007669"/>
    <property type="project" value="TreeGrafter"/>
</dbReference>
<dbReference type="SUPFAM" id="SSF52317">
    <property type="entry name" value="Class I glutamine amidotransferase-like"/>
    <property type="match status" value="1"/>
</dbReference>
<organism evidence="2">
    <name type="scientific">marine metagenome</name>
    <dbReference type="NCBI Taxonomy" id="408172"/>
    <lineage>
        <taxon>unclassified sequences</taxon>
        <taxon>metagenomes</taxon>
        <taxon>ecological metagenomes</taxon>
    </lineage>
</organism>
<dbReference type="EMBL" id="UINC01005198">
    <property type="protein sequence ID" value="SVA19751.1"/>
    <property type="molecule type" value="Genomic_DNA"/>
</dbReference>
<dbReference type="InterPro" id="IPR002161">
    <property type="entry name" value="PdxT/SNO"/>
</dbReference>
<dbReference type="GO" id="GO:0008614">
    <property type="term" value="P:pyridoxine metabolic process"/>
    <property type="evidence" value="ECO:0007669"/>
    <property type="project" value="TreeGrafter"/>
</dbReference>
<dbReference type="Gene3D" id="3.40.50.880">
    <property type="match status" value="1"/>
</dbReference>
<evidence type="ECO:0008006" key="3">
    <source>
        <dbReference type="Google" id="ProtNLM"/>
    </source>
</evidence>
<reference evidence="2" key="1">
    <citation type="submission" date="2018-05" db="EMBL/GenBank/DDBJ databases">
        <authorList>
            <person name="Lanie J.A."/>
            <person name="Ng W.-L."/>
            <person name="Kazmierczak K.M."/>
            <person name="Andrzejewski T.M."/>
            <person name="Davidsen T.M."/>
            <person name="Wayne K.J."/>
            <person name="Tettelin H."/>
            <person name="Glass J.I."/>
            <person name="Rusch D."/>
            <person name="Podicherti R."/>
            <person name="Tsui H.-C.T."/>
            <person name="Winkler M.E."/>
        </authorList>
    </citation>
    <scope>NUCLEOTIDE SEQUENCE</scope>
</reference>
<proteinExistence type="predicted"/>